<protein>
    <recommendedName>
        <fullName evidence="3 10">Protein SYS1 homolog</fullName>
    </recommendedName>
</protein>
<evidence type="ECO:0000313" key="11">
    <source>
        <dbReference type="EMBL" id="JAS32572.1"/>
    </source>
</evidence>
<evidence type="ECO:0000256" key="1">
    <source>
        <dbReference type="ARBA" id="ARBA00004653"/>
    </source>
</evidence>
<feature type="transmembrane region" description="Helical" evidence="10">
    <location>
        <begin position="68"/>
        <end position="88"/>
    </location>
</feature>
<dbReference type="GO" id="GO:0005802">
    <property type="term" value="C:trans-Golgi network"/>
    <property type="evidence" value="ECO:0007669"/>
    <property type="project" value="TreeGrafter"/>
</dbReference>
<comment type="subcellular location">
    <subcellularLocation>
        <location evidence="1 10">Golgi apparatus membrane</location>
        <topology evidence="1 10">Multi-pass membrane protein</topology>
    </subcellularLocation>
</comment>
<dbReference type="PANTHER" id="PTHR12952:SF0">
    <property type="entry name" value="PROTEIN SYS1 HOMOLOG"/>
    <property type="match status" value="1"/>
</dbReference>
<proteinExistence type="inferred from homology"/>
<evidence type="ECO:0000256" key="3">
    <source>
        <dbReference type="ARBA" id="ARBA00014516"/>
    </source>
</evidence>
<organism evidence="11">
    <name type="scientific">Clastoptera arizonana</name>
    <name type="common">Arizona spittle bug</name>
    <dbReference type="NCBI Taxonomy" id="38151"/>
    <lineage>
        <taxon>Eukaryota</taxon>
        <taxon>Metazoa</taxon>
        <taxon>Ecdysozoa</taxon>
        <taxon>Arthropoda</taxon>
        <taxon>Hexapoda</taxon>
        <taxon>Insecta</taxon>
        <taxon>Pterygota</taxon>
        <taxon>Neoptera</taxon>
        <taxon>Paraneoptera</taxon>
        <taxon>Hemiptera</taxon>
        <taxon>Auchenorrhyncha</taxon>
        <taxon>Cercopoidea</taxon>
        <taxon>Clastopteridae</taxon>
        <taxon>Clastoptera</taxon>
    </lineage>
</organism>
<keyword evidence="9 10" id="KW-0472">Membrane</keyword>
<keyword evidence="6 10" id="KW-0653">Protein transport</keyword>
<evidence type="ECO:0000256" key="9">
    <source>
        <dbReference type="ARBA" id="ARBA00023136"/>
    </source>
</evidence>
<dbReference type="GO" id="GO:0043001">
    <property type="term" value="P:Golgi to plasma membrane protein transport"/>
    <property type="evidence" value="ECO:0007669"/>
    <property type="project" value="TreeGrafter"/>
</dbReference>
<dbReference type="GO" id="GO:0000139">
    <property type="term" value="C:Golgi membrane"/>
    <property type="evidence" value="ECO:0007669"/>
    <property type="project" value="UniProtKB-SubCell"/>
</dbReference>
<name>A0A1B6E3R4_9HEMI</name>
<dbReference type="EMBL" id="GEDC01004726">
    <property type="protein sequence ID" value="JAS32572.1"/>
    <property type="molecule type" value="Transcribed_RNA"/>
</dbReference>
<comment type="similarity">
    <text evidence="2 10">Belongs to the SYS1 family.</text>
</comment>
<feature type="transmembrane region" description="Helical" evidence="10">
    <location>
        <begin position="28"/>
        <end position="48"/>
    </location>
</feature>
<gene>
    <name evidence="11" type="ORF">g.9529</name>
</gene>
<comment type="function">
    <text evidence="10">Involved in protein trafficking.</text>
</comment>
<evidence type="ECO:0000256" key="2">
    <source>
        <dbReference type="ARBA" id="ARBA00008160"/>
    </source>
</evidence>
<dbReference type="InterPro" id="IPR019185">
    <property type="entry name" value="Integral_membrane_SYS1-rel"/>
</dbReference>
<keyword evidence="4 10" id="KW-0813">Transport</keyword>
<evidence type="ECO:0000256" key="5">
    <source>
        <dbReference type="ARBA" id="ARBA00022692"/>
    </source>
</evidence>
<dbReference type="GO" id="GO:0005829">
    <property type="term" value="C:cytosol"/>
    <property type="evidence" value="ECO:0007669"/>
    <property type="project" value="GOC"/>
</dbReference>
<evidence type="ECO:0000256" key="4">
    <source>
        <dbReference type="ARBA" id="ARBA00022448"/>
    </source>
</evidence>
<evidence type="ECO:0000256" key="7">
    <source>
        <dbReference type="ARBA" id="ARBA00022989"/>
    </source>
</evidence>
<keyword evidence="8 10" id="KW-0333">Golgi apparatus</keyword>
<feature type="transmembrane region" description="Helical" evidence="10">
    <location>
        <begin position="119"/>
        <end position="141"/>
    </location>
</feature>
<keyword evidence="7 10" id="KW-1133">Transmembrane helix</keyword>
<evidence type="ECO:0000256" key="8">
    <source>
        <dbReference type="ARBA" id="ARBA00023034"/>
    </source>
</evidence>
<keyword evidence="5 10" id="KW-0812">Transmembrane</keyword>
<dbReference type="GO" id="GO:0006895">
    <property type="term" value="P:Golgi to endosome transport"/>
    <property type="evidence" value="ECO:0007669"/>
    <property type="project" value="TreeGrafter"/>
</dbReference>
<evidence type="ECO:0000256" key="6">
    <source>
        <dbReference type="ARBA" id="ARBA00022927"/>
    </source>
</evidence>
<dbReference type="AlphaFoldDB" id="A0A1B6E3R4"/>
<dbReference type="PANTHER" id="PTHR12952">
    <property type="entry name" value="SYS1"/>
    <property type="match status" value="1"/>
</dbReference>
<evidence type="ECO:0000256" key="10">
    <source>
        <dbReference type="PIRNR" id="PIRNR031402"/>
    </source>
</evidence>
<dbReference type="GO" id="GO:0034067">
    <property type="term" value="P:protein localization to Golgi apparatus"/>
    <property type="evidence" value="ECO:0007669"/>
    <property type="project" value="TreeGrafter"/>
</dbReference>
<dbReference type="InterPro" id="IPR016973">
    <property type="entry name" value="Integral_membrane_SYS1"/>
</dbReference>
<dbReference type="PIRSF" id="PIRSF031402">
    <property type="entry name" value="SYS1_homologue"/>
    <property type="match status" value="1"/>
</dbReference>
<reference evidence="11" key="1">
    <citation type="submission" date="2015-12" db="EMBL/GenBank/DDBJ databases">
        <title>De novo transcriptome assembly of four potential Pierce s Disease insect vectors from Arizona vineyards.</title>
        <authorList>
            <person name="Tassone E.E."/>
        </authorList>
    </citation>
    <scope>NUCLEOTIDE SEQUENCE</scope>
</reference>
<accession>A0A1B6E3R4</accession>
<sequence length="159" mass="18135">MTKLSGQFRNSQWDPWLIISQIIALQSVYYLTLGLWVGFMNLLVGTSRSLDHLFKYQEIHVRDAPGKLIIASFVLNSLTGACGLWFLVQRTKQCLDFSCTAHLIHLLICWMYNSHFPTAFSWWLLNIACLAIMCICGEFLCMRSELKAIPLSMGPKADL</sequence>
<dbReference type="Pfam" id="PF09801">
    <property type="entry name" value="SYS1"/>
    <property type="match status" value="1"/>
</dbReference>